<keyword evidence="1" id="KW-0812">Transmembrane</keyword>
<dbReference type="AlphaFoldDB" id="A0A9W8ZAE5"/>
<name>A0A9W8ZAE5_9PLEO</name>
<comment type="caution">
    <text evidence="2">The sequence shown here is derived from an EMBL/GenBank/DDBJ whole genome shotgun (WGS) entry which is preliminary data.</text>
</comment>
<evidence type="ECO:0000313" key="3">
    <source>
        <dbReference type="Proteomes" id="UP001140510"/>
    </source>
</evidence>
<reference evidence="2" key="1">
    <citation type="submission" date="2022-10" db="EMBL/GenBank/DDBJ databases">
        <title>Tapping the CABI collections for fungal endophytes: first genome assemblies for Collariella, Neodidymelliopsis, Ascochyta clinopodiicola, Didymella pomorum, Didymosphaeria variabile, Neocosmospora piperis and Neocucurbitaria cava.</title>
        <authorList>
            <person name="Hill R."/>
        </authorList>
    </citation>
    <scope>NUCLEOTIDE SEQUENCE</scope>
    <source>
        <strain evidence="2">IMI 355091</strain>
    </source>
</reference>
<dbReference type="Proteomes" id="UP001140510">
    <property type="component" value="Unassembled WGS sequence"/>
</dbReference>
<organism evidence="2 3">
    <name type="scientific">Didymella pomorum</name>
    <dbReference type="NCBI Taxonomy" id="749634"/>
    <lineage>
        <taxon>Eukaryota</taxon>
        <taxon>Fungi</taxon>
        <taxon>Dikarya</taxon>
        <taxon>Ascomycota</taxon>
        <taxon>Pezizomycotina</taxon>
        <taxon>Dothideomycetes</taxon>
        <taxon>Pleosporomycetidae</taxon>
        <taxon>Pleosporales</taxon>
        <taxon>Pleosporineae</taxon>
        <taxon>Didymellaceae</taxon>
        <taxon>Didymella</taxon>
    </lineage>
</organism>
<keyword evidence="3" id="KW-1185">Reference proteome</keyword>
<accession>A0A9W8ZAE5</accession>
<feature type="transmembrane region" description="Helical" evidence="1">
    <location>
        <begin position="91"/>
        <end position="114"/>
    </location>
</feature>
<keyword evidence="1" id="KW-0472">Membrane</keyword>
<dbReference type="EMBL" id="JAPEVA010000068">
    <property type="protein sequence ID" value="KAJ4401850.1"/>
    <property type="molecule type" value="Genomic_DNA"/>
</dbReference>
<evidence type="ECO:0000313" key="2">
    <source>
        <dbReference type="EMBL" id="KAJ4401850.1"/>
    </source>
</evidence>
<protein>
    <submittedName>
        <fullName evidence="2">Uncharacterized protein</fullName>
    </submittedName>
</protein>
<evidence type="ECO:0000256" key="1">
    <source>
        <dbReference type="SAM" id="Phobius"/>
    </source>
</evidence>
<proteinExistence type="predicted"/>
<keyword evidence="1" id="KW-1133">Transmembrane helix</keyword>
<gene>
    <name evidence="2" type="ORF">N0V91_007633</name>
</gene>
<feature type="transmembrane region" description="Helical" evidence="1">
    <location>
        <begin position="44"/>
        <end position="63"/>
    </location>
</feature>
<sequence>MASTPHPAPSQYDKSGLTIHQTELKAFDTDGSADVLRHDEKSPTTALVTSASTAFTQLLWWYLRRRSLSVSKIDALFSLNSSSSNLYQLGLLKAVPVLWLFGLIIPLISIATIFPPGSLIVDQSPNNYTEPLKLYTLDIDNRGDGSVDNFFAFAYFVIDNNGAPQYVSDEEVACLN</sequence>